<proteinExistence type="predicted"/>
<dbReference type="InterPro" id="IPR029063">
    <property type="entry name" value="SAM-dependent_MTases_sf"/>
</dbReference>
<protein>
    <recommendedName>
        <fullName evidence="3">Class I SAM-dependent methyltransferase</fullName>
    </recommendedName>
</protein>
<sequence length="217" mass="24230">MGGELARVQRVRERLGQEGPPRSRGTGDFETVTLPRRECDLVRDLFVDEGVRSVVEVGLAYGSSALAIGEALVRTGGERHYVVDPLQGAAFDDVGWEMLVEGGLEHLVTLMRVPSSVALPRLVAQDVVVDAGFVDGSHRFHEVFLDLYYLRKIVRPGGIVVVDDYWAASVRAAVRYYEHNLGWERLERLADSRCRAYRLPVVAFEPGFKDFVWPTGD</sequence>
<dbReference type="RefSeq" id="WP_345133195.1">
    <property type="nucleotide sequence ID" value="NZ_BAABAT010000023.1"/>
</dbReference>
<dbReference type="EMBL" id="BAABAT010000023">
    <property type="protein sequence ID" value="GAA4256178.1"/>
    <property type="molecule type" value="Genomic_DNA"/>
</dbReference>
<keyword evidence="2" id="KW-1185">Reference proteome</keyword>
<gene>
    <name evidence="1" type="ORF">GCM10022255_067990</name>
</gene>
<dbReference type="Gene3D" id="3.40.50.150">
    <property type="entry name" value="Vaccinia Virus protein VP39"/>
    <property type="match status" value="1"/>
</dbReference>
<organism evidence="1 2">
    <name type="scientific">Dactylosporangium darangshiense</name>
    <dbReference type="NCBI Taxonomy" id="579108"/>
    <lineage>
        <taxon>Bacteria</taxon>
        <taxon>Bacillati</taxon>
        <taxon>Actinomycetota</taxon>
        <taxon>Actinomycetes</taxon>
        <taxon>Micromonosporales</taxon>
        <taxon>Micromonosporaceae</taxon>
        <taxon>Dactylosporangium</taxon>
    </lineage>
</organism>
<dbReference type="Proteomes" id="UP001500620">
    <property type="component" value="Unassembled WGS sequence"/>
</dbReference>
<name>A0ABP8DHV3_9ACTN</name>
<accession>A0ABP8DHV3</accession>
<evidence type="ECO:0000313" key="1">
    <source>
        <dbReference type="EMBL" id="GAA4256178.1"/>
    </source>
</evidence>
<reference evidence="2" key="1">
    <citation type="journal article" date="2019" name="Int. J. Syst. Evol. Microbiol.">
        <title>The Global Catalogue of Microorganisms (GCM) 10K type strain sequencing project: providing services to taxonomists for standard genome sequencing and annotation.</title>
        <authorList>
            <consortium name="The Broad Institute Genomics Platform"/>
            <consortium name="The Broad Institute Genome Sequencing Center for Infectious Disease"/>
            <person name="Wu L."/>
            <person name="Ma J."/>
        </authorList>
    </citation>
    <scope>NUCLEOTIDE SEQUENCE [LARGE SCALE GENOMIC DNA]</scope>
    <source>
        <strain evidence="2">JCM 17441</strain>
    </source>
</reference>
<dbReference type="Pfam" id="PF13578">
    <property type="entry name" value="Methyltransf_24"/>
    <property type="match status" value="1"/>
</dbReference>
<evidence type="ECO:0000313" key="2">
    <source>
        <dbReference type="Proteomes" id="UP001500620"/>
    </source>
</evidence>
<comment type="caution">
    <text evidence="1">The sequence shown here is derived from an EMBL/GenBank/DDBJ whole genome shotgun (WGS) entry which is preliminary data.</text>
</comment>
<dbReference type="SUPFAM" id="SSF53335">
    <property type="entry name" value="S-adenosyl-L-methionine-dependent methyltransferases"/>
    <property type="match status" value="1"/>
</dbReference>
<evidence type="ECO:0008006" key="3">
    <source>
        <dbReference type="Google" id="ProtNLM"/>
    </source>
</evidence>